<evidence type="ECO:0000313" key="3">
    <source>
        <dbReference type="Proteomes" id="UP000598196"/>
    </source>
</evidence>
<evidence type="ECO:0000259" key="1">
    <source>
        <dbReference type="Pfam" id="PF13340"/>
    </source>
</evidence>
<protein>
    <recommendedName>
        <fullName evidence="1">Insertion element IS402-like domain-containing protein</fullName>
    </recommendedName>
</protein>
<dbReference type="PANTHER" id="PTHR46637:SF1">
    <property type="entry name" value="BLL5188 PROTEIN"/>
    <property type="match status" value="1"/>
</dbReference>
<dbReference type="InterPro" id="IPR025161">
    <property type="entry name" value="IS402-like_dom"/>
</dbReference>
<reference evidence="2 3" key="1">
    <citation type="journal article" date="2014" name="Int. J. Syst. Evol. Microbiol.">
        <title>Complete genome sequence of Corynebacterium casei LMG S-19264T (=DSM 44701T), isolated from a smear-ripened cheese.</title>
        <authorList>
            <consortium name="US DOE Joint Genome Institute (JGI-PGF)"/>
            <person name="Walter F."/>
            <person name="Albersmeier A."/>
            <person name="Kalinowski J."/>
            <person name="Ruckert C."/>
        </authorList>
    </citation>
    <scope>NUCLEOTIDE SEQUENCE [LARGE SCALE GENOMIC DNA]</scope>
    <source>
        <strain evidence="2 3">CGMCC 1.7029</strain>
    </source>
</reference>
<proteinExistence type="predicted"/>
<evidence type="ECO:0000313" key="2">
    <source>
        <dbReference type="EMBL" id="GGO38778.1"/>
    </source>
</evidence>
<keyword evidence="3" id="KW-1185">Reference proteome</keyword>
<organism evidence="2 3">
    <name type="scientific">Gemmobacter aquaticus</name>
    <dbReference type="NCBI Taxonomy" id="490185"/>
    <lineage>
        <taxon>Bacteria</taxon>
        <taxon>Pseudomonadati</taxon>
        <taxon>Pseudomonadota</taxon>
        <taxon>Alphaproteobacteria</taxon>
        <taxon>Rhodobacterales</taxon>
        <taxon>Paracoccaceae</taxon>
        <taxon>Gemmobacter</taxon>
    </lineage>
</organism>
<dbReference type="PANTHER" id="PTHR46637">
    <property type="entry name" value="TIS1421-TRANSPOSASE PROTEIN A"/>
    <property type="match status" value="1"/>
</dbReference>
<gene>
    <name evidence="2" type="ORF">GCM10010991_36560</name>
</gene>
<accession>A0A917YNJ6</accession>
<dbReference type="InterPro" id="IPR052909">
    <property type="entry name" value="Transposase_6_like"/>
</dbReference>
<sequence>MVVRGGDDRRVLSGIIILIRNGLRWCEAPAELGLPKTHYNRQKRWCGMGAFARIMAGTAAAATERETVMIDALT</sequence>
<dbReference type="Proteomes" id="UP000598196">
    <property type="component" value="Unassembled WGS sequence"/>
</dbReference>
<name>A0A917YNJ6_9RHOB</name>
<dbReference type="Pfam" id="PF13340">
    <property type="entry name" value="DUF4096"/>
    <property type="match status" value="1"/>
</dbReference>
<dbReference type="EMBL" id="BMLP01000014">
    <property type="protein sequence ID" value="GGO38778.1"/>
    <property type="molecule type" value="Genomic_DNA"/>
</dbReference>
<feature type="domain" description="Insertion element IS402-like" evidence="1">
    <location>
        <begin position="7"/>
        <end position="55"/>
    </location>
</feature>
<dbReference type="AlphaFoldDB" id="A0A917YNJ6"/>
<comment type="caution">
    <text evidence="2">The sequence shown here is derived from an EMBL/GenBank/DDBJ whole genome shotgun (WGS) entry which is preliminary data.</text>
</comment>